<evidence type="ECO:0000259" key="1">
    <source>
        <dbReference type="Pfam" id="PF03478"/>
    </source>
</evidence>
<name>A0A0D9XYV6_9ORYZ</name>
<dbReference type="HOGENOM" id="CLU_2041419_0_0_1"/>
<reference evidence="3" key="2">
    <citation type="submission" date="2013-12" db="EMBL/GenBank/DDBJ databases">
        <authorList>
            <person name="Yu Y."/>
            <person name="Lee S."/>
            <person name="de Baynast K."/>
            <person name="Wissotski M."/>
            <person name="Liu L."/>
            <person name="Talag J."/>
            <person name="Goicoechea J."/>
            <person name="Angelova A."/>
            <person name="Jetty R."/>
            <person name="Kudrna D."/>
            <person name="Golser W."/>
            <person name="Rivera L."/>
            <person name="Zhang J."/>
            <person name="Wing R."/>
        </authorList>
    </citation>
    <scope>NUCLEOTIDE SEQUENCE</scope>
</reference>
<proteinExistence type="predicted"/>
<evidence type="ECO:0000313" key="3">
    <source>
        <dbReference type="Proteomes" id="UP000032180"/>
    </source>
</evidence>
<dbReference type="Pfam" id="PF03478">
    <property type="entry name" value="Beta-prop_KIB1-4"/>
    <property type="match status" value="1"/>
</dbReference>
<reference evidence="2" key="3">
    <citation type="submission" date="2015-04" db="UniProtKB">
        <authorList>
            <consortium name="EnsemblPlants"/>
        </authorList>
    </citation>
    <scope>IDENTIFICATION</scope>
</reference>
<dbReference type="STRING" id="77586.A0A0D9XYV6"/>
<accession>A0A0D9XYV6</accession>
<dbReference type="PANTHER" id="PTHR33165:SF30">
    <property type="entry name" value="DUF295 DOMAIN-CONTAINING PROTEIN"/>
    <property type="match status" value="1"/>
</dbReference>
<dbReference type="Gramene" id="LPERR12G08580.1">
    <property type="protein sequence ID" value="LPERR12G08580.1"/>
    <property type="gene ID" value="LPERR12G08580"/>
</dbReference>
<protein>
    <recommendedName>
        <fullName evidence="1">KIB1-4 beta-propeller domain-containing protein</fullName>
    </recommendedName>
</protein>
<feature type="domain" description="KIB1-4 beta-propeller" evidence="1">
    <location>
        <begin position="4"/>
        <end position="58"/>
    </location>
</feature>
<dbReference type="PANTHER" id="PTHR33165">
    <property type="entry name" value="F-BOX DOMAIN CONTAINING PROTEIN-LIKE-RELATED"/>
    <property type="match status" value="1"/>
</dbReference>
<keyword evidence="3" id="KW-1185">Reference proteome</keyword>
<dbReference type="EnsemblPlants" id="LPERR12G08580.1">
    <property type="protein sequence ID" value="LPERR12G08580.1"/>
    <property type="gene ID" value="LPERR12G08580"/>
</dbReference>
<organism evidence="2 3">
    <name type="scientific">Leersia perrieri</name>
    <dbReference type="NCBI Taxonomy" id="77586"/>
    <lineage>
        <taxon>Eukaryota</taxon>
        <taxon>Viridiplantae</taxon>
        <taxon>Streptophyta</taxon>
        <taxon>Embryophyta</taxon>
        <taxon>Tracheophyta</taxon>
        <taxon>Spermatophyta</taxon>
        <taxon>Magnoliopsida</taxon>
        <taxon>Liliopsida</taxon>
        <taxon>Poales</taxon>
        <taxon>Poaceae</taxon>
        <taxon>BOP clade</taxon>
        <taxon>Oryzoideae</taxon>
        <taxon>Oryzeae</taxon>
        <taxon>Oryzinae</taxon>
        <taxon>Leersia</taxon>
    </lineage>
</organism>
<dbReference type="InterPro" id="IPR005174">
    <property type="entry name" value="KIB1-4_b-propeller"/>
</dbReference>
<evidence type="ECO:0000313" key="2">
    <source>
        <dbReference type="EnsemblPlants" id="LPERR12G08580.1"/>
    </source>
</evidence>
<sequence length="121" mass="13737">MHIVHKVDTMNRVVVPVTSLGSRALFTSEIRSFSVDAAKFPAVEAGCIYYVQRDMSIYEYYHLADGWMEKYIPMANLRIADEAQACILPLTLEQVLVNYCIDDENYSELPIDVVTIVLLVC</sequence>
<dbReference type="Proteomes" id="UP000032180">
    <property type="component" value="Chromosome 12"/>
</dbReference>
<dbReference type="AlphaFoldDB" id="A0A0D9XYV6"/>
<reference evidence="2 3" key="1">
    <citation type="submission" date="2012-08" db="EMBL/GenBank/DDBJ databases">
        <title>Oryza genome evolution.</title>
        <authorList>
            <person name="Wing R.A."/>
        </authorList>
    </citation>
    <scope>NUCLEOTIDE SEQUENCE</scope>
</reference>